<name>A0A2I1CW21_ASPC2</name>
<dbReference type="Proteomes" id="UP000234254">
    <property type="component" value="Unassembled WGS sequence"/>
</dbReference>
<protein>
    <submittedName>
        <fullName evidence="1">Uncharacterized protein</fullName>
    </submittedName>
</protein>
<organism evidence="1 2">
    <name type="scientific">Aspergillus campestris (strain IBT 28561)</name>
    <dbReference type="NCBI Taxonomy" id="1392248"/>
    <lineage>
        <taxon>Eukaryota</taxon>
        <taxon>Fungi</taxon>
        <taxon>Dikarya</taxon>
        <taxon>Ascomycota</taxon>
        <taxon>Pezizomycotina</taxon>
        <taxon>Eurotiomycetes</taxon>
        <taxon>Eurotiomycetidae</taxon>
        <taxon>Eurotiales</taxon>
        <taxon>Aspergillaceae</taxon>
        <taxon>Aspergillus</taxon>
        <taxon>Aspergillus subgen. Circumdati</taxon>
    </lineage>
</organism>
<evidence type="ECO:0000313" key="2">
    <source>
        <dbReference type="Proteomes" id="UP000234254"/>
    </source>
</evidence>
<evidence type="ECO:0000313" key="1">
    <source>
        <dbReference type="EMBL" id="PKY01805.1"/>
    </source>
</evidence>
<reference evidence="1" key="1">
    <citation type="submission" date="2016-12" db="EMBL/GenBank/DDBJ databases">
        <title>The genomes of Aspergillus section Nigri reveals drivers in fungal speciation.</title>
        <authorList>
            <consortium name="DOE Joint Genome Institute"/>
            <person name="Vesth T.C."/>
            <person name="Nybo J."/>
            <person name="Theobald S."/>
            <person name="Brandl J."/>
            <person name="Frisvad J.C."/>
            <person name="Nielsen K.F."/>
            <person name="Lyhne E.K."/>
            <person name="Kogle M.E."/>
            <person name="Kuo A."/>
            <person name="Riley R."/>
            <person name="Clum A."/>
            <person name="Nolan M."/>
            <person name="Lipzen A."/>
            <person name="Salamov A."/>
            <person name="Henrissat B."/>
            <person name="Wiebenga A."/>
            <person name="De vries R.P."/>
            <person name="Grigoriev I.V."/>
            <person name="Mortensen U.H."/>
            <person name="Andersen M.R."/>
            <person name="Baker S.E."/>
        </authorList>
    </citation>
    <scope>NUCLEOTIDE SEQUENCE</scope>
    <source>
        <strain evidence="1">IBT 28561</strain>
    </source>
</reference>
<dbReference type="EMBL" id="MSFM01000011">
    <property type="protein sequence ID" value="PKY01805.1"/>
    <property type="molecule type" value="Genomic_DNA"/>
</dbReference>
<dbReference type="AlphaFoldDB" id="A0A2I1CW21"/>
<sequence length="168" mass="19622">MSRLFLSGEVVMNRQGYAGMTKECTRIPIRMPTKHERCLDRRFLLSFLDELLHWRRRRVWLSNCESARHGTTARATMIRSIDYPRRLCYCPSSRECLSFNQHNHPVVLDRRFMRPGSRRVHRVVYENDLTSITFSHITKSLRLAGVIIPTRTGSLSCPGFEGVLARSR</sequence>
<dbReference type="RefSeq" id="XP_024690399.1">
    <property type="nucleotide sequence ID" value="XM_024842011.1"/>
</dbReference>
<dbReference type="VEuPathDB" id="FungiDB:P168DRAFT_56550"/>
<proteinExistence type="predicted"/>
<dbReference type="GeneID" id="36549540"/>
<keyword evidence="2" id="KW-1185">Reference proteome</keyword>
<comment type="caution">
    <text evidence="1">The sequence shown here is derived from an EMBL/GenBank/DDBJ whole genome shotgun (WGS) entry which is preliminary data.</text>
</comment>
<gene>
    <name evidence="1" type="ORF">P168DRAFT_56550</name>
</gene>
<accession>A0A2I1CW21</accession>